<feature type="domain" description="Legume lectin" evidence="4">
    <location>
        <begin position="2"/>
        <end position="191"/>
    </location>
</feature>
<dbReference type="InterPro" id="IPR050258">
    <property type="entry name" value="Leguminous_Lectin"/>
</dbReference>
<keyword evidence="2" id="KW-0430">Lectin</keyword>
<organism evidence="5">
    <name type="scientific">Eucalyptus grandis</name>
    <name type="common">Flooded gum</name>
    <dbReference type="NCBI Taxonomy" id="71139"/>
    <lineage>
        <taxon>Eukaryota</taxon>
        <taxon>Viridiplantae</taxon>
        <taxon>Streptophyta</taxon>
        <taxon>Embryophyta</taxon>
        <taxon>Tracheophyta</taxon>
        <taxon>Spermatophyta</taxon>
        <taxon>Magnoliopsida</taxon>
        <taxon>eudicotyledons</taxon>
        <taxon>Gunneridae</taxon>
        <taxon>Pentapetalae</taxon>
        <taxon>rosids</taxon>
        <taxon>malvids</taxon>
        <taxon>Myrtales</taxon>
        <taxon>Myrtaceae</taxon>
        <taxon>Myrtoideae</taxon>
        <taxon>Eucalypteae</taxon>
        <taxon>Eucalyptus</taxon>
    </lineage>
</organism>
<sequence>MSKGWATYHKPMRLWDKATGNVADFTTNFTFIINSQGNSKFGDGFTFFLVPEGSQIPFDSLGRYLALVSPSRNSSISSTSFVAVEFDTYRMVLWTQIVHKLHICVDWFTDKIMSGGRINATITYNSSTQNLSIVMIDVGATGTNMNSSAIYNIVNMTKYLPEWVSFGFSAATGSDYEFHTLEAWEFRSNVLVAGKKRKLWLWATLGSGSFILLVLVLASVWFRHCSKRKGTYKSGEEDALAIDEEFEQVPGPKKFSHKDLVVATNNFAI</sequence>
<dbReference type="Gene3D" id="2.60.120.200">
    <property type="match status" value="1"/>
</dbReference>
<gene>
    <name evidence="5" type="ORF">EUGRSUZ_D00455</name>
</gene>
<accession>A0A059CDR8</accession>
<dbReference type="EMBL" id="KK198756">
    <property type="protein sequence ID" value="KCW76080.1"/>
    <property type="molecule type" value="Genomic_DNA"/>
</dbReference>
<proteinExistence type="inferred from homology"/>
<dbReference type="Gramene" id="KCW76080">
    <property type="protein sequence ID" value="KCW76080"/>
    <property type="gene ID" value="EUGRSUZ_D00455"/>
</dbReference>
<dbReference type="InterPro" id="IPR000985">
    <property type="entry name" value="Lectin_LegA_CS"/>
</dbReference>
<dbReference type="OMA" id="WISQNAT"/>
<dbReference type="PANTHER" id="PTHR32401">
    <property type="entry name" value="CONCANAVALIN A-LIKE LECTIN FAMILY PROTEIN"/>
    <property type="match status" value="1"/>
</dbReference>
<reference evidence="5" key="1">
    <citation type="submission" date="2013-07" db="EMBL/GenBank/DDBJ databases">
        <title>The genome of Eucalyptus grandis.</title>
        <authorList>
            <person name="Schmutz J."/>
            <person name="Hayes R."/>
            <person name="Myburg A."/>
            <person name="Tuskan G."/>
            <person name="Grattapaglia D."/>
            <person name="Rokhsar D.S."/>
        </authorList>
    </citation>
    <scope>NUCLEOTIDE SEQUENCE</scope>
    <source>
        <tissue evidence="5">Leaf extractions</tissue>
    </source>
</reference>
<dbReference type="GO" id="GO:0030246">
    <property type="term" value="F:carbohydrate binding"/>
    <property type="evidence" value="ECO:0007669"/>
    <property type="project" value="UniProtKB-KW"/>
</dbReference>
<dbReference type="CDD" id="cd06899">
    <property type="entry name" value="lectin_legume_LecRK_Arcelin_ConA"/>
    <property type="match status" value="1"/>
</dbReference>
<dbReference type="PROSITE" id="PS00307">
    <property type="entry name" value="LECTIN_LEGUME_BETA"/>
    <property type="match status" value="1"/>
</dbReference>
<dbReference type="STRING" id="71139.A0A059CDR8"/>
<dbReference type="PROSITE" id="PS00308">
    <property type="entry name" value="LECTIN_LEGUME_ALPHA"/>
    <property type="match status" value="1"/>
</dbReference>
<name>A0A059CDR8_EUCGR</name>
<comment type="similarity">
    <text evidence="1">Belongs to the leguminous lectin family.</text>
</comment>
<protein>
    <recommendedName>
        <fullName evidence="4">Legume lectin domain-containing protein</fullName>
    </recommendedName>
</protein>
<dbReference type="InterPro" id="IPR013320">
    <property type="entry name" value="ConA-like_dom_sf"/>
</dbReference>
<keyword evidence="3" id="KW-0472">Membrane</keyword>
<dbReference type="InParanoid" id="A0A059CDR8"/>
<feature type="transmembrane region" description="Helical" evidence="3">
    <location>
        <begin position="199"/>
        <end position="222"/>
    </location>
</feature>
<evidence type="ECO:0000256" key="1">
    <source>
        <dbReference type="ARBA" id="ARBA00007606"/>
    </source>
</evidence>
<dbReference type="Pfam" id="PF00139">
    <property type="entry name" value="Lectin_legB"/>
    <property type="match status" value="1"/>
</dbReference>
<dbReference type="SUPFAM" id="SSF49899">
    <property type="entry name" value="Concanavalin A-like lectins/glucanases"/>
    <property type="match status" value="1"/>
</dbReference>
<dbReference type="PANTHER" id="PTHR32401:SF49">
    <property type="entry name" value="OS10G0129200 PROTEIN"/>
    <property type="match status" value="1"/>
</dbReference>
<evidence type="ECO:0000256" key="3">
    <source>
        <dbReference type="SAM" id="Phobius"/>
    </source>
</evidence>
<keyword evidence="3" id="KW-1133">Transmembrane helix</keyword>
<keyword evidence="3" id="KW-0812">Transmembrane</keyword>
<evidence type="ECO:0000313" key="5">
    <source>
        <dbReference type="EMBL" id="KCW76080.1"/>
    </source>
</evidence>
<dbReference type="InterPro" id="IPR019825">
    <property type="entry name" value="Lectin_legB_Mn/Ca_BS"/>
</dbReference>
<evidence type="ECO:0000259" key="4">
    <source>
        <dbReference type="Pfam" id="PF00139"/>
    </source>
</evidence>
<evidence type="ECO:0000256" key="2">
    <source>
        <dbReference type="ARBA" id="ARBA00022734"/>
    </source>
</evidence>
<dbReference type="AlphaFoldDB" id="A0A059CDR8"/>
<dbReference type="InterPro" id="IPR001220">
    <property type="entry name" value="Legume_lectin_dom"/>
</dbReference>